<dbReference type="Proteomes" id="UP000275078">
    <property type="component" value="Unassembled WGS sequence"/>
</dbReference>
<proteinExistence type="predicted"/>
<reference evidence="1 2" key="1">
    <citation type="journal article" date="2018" name="Nat. Ecol. Evol.">
        <title>Pezizomycetes genomes reveal the molecular basis of ectomycorrhizal truffle lifestyle.</title>
        <authorList>
            <person name="Murat C."/>
            <person name="Payen T."/>
            <person name="Noel B."/>
            <person name="Kuo A."/>
            <person name="Morin E."/>
            <person name="Chen J."/>
            <person name="Kohler A."/>
            <person name="Krizsan K."/>
            <person name="Balestrini R."/>
            <person name="Da Silva C."/>
            <person name="Montanini B."/>
            <person name="Hainaut M."/>
            <person name="Levati E."/>
            <person name="Barry K.W."/>
            <person name="Belfiori B."/>
            <person name="Cichocki N."/>
            <person name="Clum A."/>
            <person name="Dockter R.B."/>
            <person name="Fauchery L."/>
            <person name="Guy J."/>
            <person name="Iotti M."/>
            <person name="Le Tacon F."/>
            <person name="Lindquist E.A."/>
            <person name="Lipzen A."/>
            <person name="Malagnac F."/>
            <person name="Mello A."/>
            <person name="Molinier V."/>
            <person name="Miyauchi S."/>
            <person name="Poulain J."/>
            <person name="Riccioni C."/>
            <person name="Rubini A."/>
            <person name="Sitrit Y."/>
            <person name="Splivallo R."/>
            <person name="Traeger S."/>
            <person name="Wang M."/>
            <person name="Zifcakova L."/>
            <person name="Wipf D."/>
            <person name="Zambonelli A."/>
            <person name="Paolocci F."/>
            <person name="Nowrousian M."/>
            <person name="Ottonello S."/>
            <person name="Baldrian P."/>
            <person name="Spatafora J.W."/>
            <person name="Henrissat B."/>
            <person name="Nagy L.G."/>
            <person name="Aury J.M."/>
            <person name="Wincker P."/>
            <person name="Grigoriev I.V."/>
            <person name="Bonfante P."/>
            <person name="Martin F.M."/>
        </authorList>
    </citation>
    <scope>NUCLEOTIDE SEQUENCE [LARGE SCALE GENOMIC DNA]</scope>
    <source>
        <strain evidence="1 2">RN42</strain>
    </source>
</reference>
<dbReference type="STRING" id="1160509.A0A3N4ICE4"/>
<evidence type="ECO:0000313" key="2">
    <source>
        <dbReference type="Proteomes" id="UP000275078"/>
    </source>
</evidence>
<gene>
    <name evidence="1" type="ORF">BJ508DRAFT_304294</name>
</gene>
<dbReference type="AlphaFoldDB" id="A0A3N4ICE4"/>
<evidence type="ECO:0008006" key="3">
    <source>
        <dbReference type="Google" id="ProtNLM"/>
    </source>
</evidence>
<protein>
    <recommendedName>
        <fullName evidence="3">FUN14-domain-containing protein</fullName>
    </recommendedName>
</protein>
<organism evidence="1 2">
    <name type="scientific">Ascobolus immersus RN42</name>
    <dbReference type="NCBI Taxonomy" id="1160509"/>
    <lineage>
        <taxon>Eukaryota</taxon>
        <taxon>Fungi</taxon>
        <taxon>Dikarya</taxon>
        <taxon>Ascomycota</taxon>
        <taxon>Pezizomycotina</taxon>
        <taxon>Pezizomycetes</taxon>
        <taxon>Pezizales</taxon>
        <taxon>Ascobolaceae</taxon>
        <taxon>Ascobolus</taxon>
    </lineage>
</organism>
<accession>A0A3N4ICE4</accession>
<keyword evidence="2" id="KW-1185">Reference proteome</keyword>
<sequence>MSHLLLLRAARPTAARVLLASSPFAFFSTKTEPVEAPAARSPAAHATSSTKPTLTTSRATEAERALFKQVTFGSLMGLAGGLLFSKVSRIFVVIAGFGGLVLHTLGLRGIQILPVGWLGRRFKNVDWAGWVTKNPGFKISFSIALLATAFLREQ</sequence>
<evidence type="ECO:0000313" key="1">
    <source>
        <dbReference type="EMBL" id="RPA83759.1"/>
    </source>
</evidence>
<dbReference type="OrthoDB" id="3990500at2759"/>
<dbReference type="EMBL" id="ML119662">
    <property type="protein sequence ID" value="RPA83759.1"/>
    <property type="molecule type" value="Genomic_DNA"/>
</dbReference>
<name>A0A3N4ICE4_ASCIM</name>